<dbReference type="STRING" id="398843.A3K89_01765"/>
<accession>A0A239CIP6</accession>
<organism evidence="2 3">
    <name type="scientific">Rhodococcoides kyotonense</name>
    <dbReference type="NCBI Taxonomy" id="398843"/>
    <lineage>
        <taxon>Bacteria</taxon>
        <taxon>Bacillati</taxon>
        <taxon>Actinomycetota</taxon>
        <taxon>Actinomycetes</taxon>
        <taxon>Mycobacteriales</taxon>
        <taxon>Nocardiaceae</taxon>
        <taxon>Rhodococcoides</taxon>
    </lineage>
</organism>
<sequence length="218" mass="21197">MILSSNYGLGIPVKRIKSVSTTIVATMAAALIASAAGGGVATAEPVSAGDSVGYETSATPDGAVRTILDAGAFRLDASSNTVQVVGDSGAVLASLPLTYTLDGTAYSIAPVIAGERQLLLTPQPAAALVTQVAGPLTKQQALDNLLNQTGIGLANGGAAGAAIGAALGLAIGCVSIFPNFVAGCIVGTAIGVVAGTIIGTSNANPAIGPAAFEYFNTP</sequence>
<evidence type="ECO:0000259" key="1">
    <source>
        <dbReference type="Pfam" id="PF26059"/>
    </source>
</evidence>
<evidence type="ECO:0000313" key="3">
    <source>
        <dbReference type="Proteomes" id="UP000198327"/>
    </source>
</evidence>
<dbReference type="Proteomes" id="UP000198327">
    <property type="component" value="Unassembled WGS sequence"/>
</dbReference>
<dbReference type="AlphaFoldDB" id="A0A239CIP6"/>
<keyword evidence="3" id="KW-1185">Reference proteome</keyword>
<proteinExistence type="predicted"/>
<dbReference type="InterPro" id="IPR058333">
    <property type="entry name" value="DUF8020"/>
</dbReference>
<evidence type="ECO:0000313" key="2">
    <source>
        <dbReference type="EMBL" id="SNS19558.1"/>
    </source>
</evidence>
<dbReference type="Pfam" id="PF26059">
    <property type="entry name" value="DUF8020"/>
    <property type="match status" value="1"/>
</dbReference>
<gene>
    <name evidence="2" type="ORF">SAMN05421642_10120</name>
</gene>
<dbReference type="EMBL" id="FZOW01000001">
    <property type="protein sequence ID" value="SNS19558.1"/>
    <property type="molecule type" value="Genomic_DNA"/>
</dbReference>
<name>A0A239CIP6_9NOCA</name>
<reference evidence="3" key="1">
    <citation type="submission" date="2017-06" db="EMBL/GenBank/DDBJ databases">
        <authorList>
            <person name="Varghese N."/>
            <person name="Submissions S."/>
        </authorList>
    </citation>
    <scope>NUCLEOTIDE SEQUENCE [LARGE SCALE GENOMIC DNA]</scope>
    <source>
        <strain evidence="3">JCM 23211</strain>
    </source>
</reference>
<feature type="domain" description="DUF8020" evidence="1">
    <location>
        <begin position="52"/>
        <end position="123"/>
    </location>
</feature>
<protein>
    <recommendedName>
        <fullName evidence="1">DUF8020 domain-containing protein</fullName>
    </recommendedName>
</protein>